<accession>A0A4Y2TJI4</accession>
<feature type="transmembrane region" description="Helical" evidence="2">
    <location>
        <begin position="346"/>
        <end position="366"/>
    </location>
</feature>
<gene>
    <name evidence="4" type="ORF">AVEN_136514_1</name>
    <name evidence="5" type="ORF">AVEN_162045_1</name>
    <name evidence="3" type="ORF">AVEN_182358_1</name>
</gene>
<sequence length="373" mass="42142">MKHLHSPMNNTTCKLMDNTCISLACPTSDSHPMEKGSCNNGKDVKDYANTFNLRQLCFDNDCQSKSSDLLYHKEARKMGKWGPVDDHNKNKDDLMNCRKQSLELGTEHPKESTAPQTEDNNTQTDNEKLTSDLPQMEGLLPESYRDLRYEAPEASSSKGVSDPETARDDSFEIHKEAADNRCLGPDITFVPSGENSVEKKKLLPDQQFPTMKMRSNKKQNHMESKPVGNLETRWKVKPWLISNPLQKPKLCDPDSVSNSLHKLKVNRQLISSRGNEENESNTPIAIIDSSNISKRVVFLNQNCSDLSRNTFSKASSNKSAKSSGSVQKSAENQVSDSNQRFFFSRWRVMALIIVLIVVAIDWKSLLECLDKNR</sequence>
<keyword evidence="2" id="KW-0812">Transmembrane</keyword>
<keyword evidence="2" id="KW-0472">Membrane</keyword>
<protein>
    <submittedName>
        <fullName evidence="5">Uncharacterized protein</fullName>
    </submittedName>
</protein>
<proteinExistence type="predicted"/>
<keyword evidence="6" id="KW-1185">Reference proteome</keyword>
<dbReference type="EMBL" id="BGPR01028397">
    <property type="protein sequence ID" value="GBN99539.1"/>
    <property type="molecule type" value="Genomic_DNA"/>
</dbReference>
<evidence type="ECO:0000313" key="3">
    <source>
        <dbReference type="EMBL" id="GBN05152.1"/>
    </source>
</evidence>
<dbReference type="EMBL" id="BGPR01028396">
    <property type="protein sequence ID" value="GBN99534.1"/>
    <property type="molecule type" value="Genomic_DNA"/>
</dbReference>
<comment type="caution">
    <text evidence="5">The sequence shown here is derived from an EMBL/GenBank/DDBJ whole genome shotgun (WGS) entry which is preliminary data.</text>
</comment>
<dbReference type="AlphaFoldDB" id="A0A4Y2TJI4"/>
<reference evidence="5 6" key="1">
    <citation type="journal article" date="2019" name="Sci. Rep.">
        <title>Orb-weaving spider Araneus ventricosus genome elucidates the spidroin gene catalogue.</title>
        <authorList>
            <person name="Kono N."/>
            <person name="Nakamura H."/>
            <person name="Ohtoshi R."/>
            <person name="Moran D.A.P."/>
            <person name="Shinohara A."/>
            <person name="Yoshida Y."/>
            <person name="Fujiwara M."/>
            <person name="Mori M."/>
            <person name="Tomita M."/>
            <person name="Arakawa K."/>
        </authorList>
    </citation>
    <scope>NUCLEOTIDE SEQUENCE [LARGE SCALE GENOMIC DNA]</scope>
</reference>
<evidence type="ECO:0000313" key="6">
    <source>
        <dbReference type="Proteomes" id="UP000499080"/>
    </source>
</evidence>
<evidence type="ECO:0000313" key="4">
    <source>
        <dbReference type="EMBL" id="GBN99534.1"/>
    </source>
</evidence>
<organism evidence="5 6">
    <name type="scientific">Araneus ventricosus</name>
    <name type="common">Orbweaver spider</name>
    <name type="synonym">Epeira ventricosa</name>
    <dbReference type="NCBI Taxonomy" id="182803"/>
    <lineage>
        <taxon>Eukaryota</taxon>
        <taxon>Metazoa</taxon>
        <taxon>Ecdysozoa</taxon>
        <taxon>Arthropoda</taxon>
        <taxon>Chelicerata</taxon>
        <taxon>Arachnida</taxon>
        <taxon>Araneae</taxon>
        <taxon>Araneomorphae</taxon>
        <taxon>Entelegynae</taxon>
        <taxon>Araneoidea</taxon>
        <taxon>Araneidae</taxon>
        <taxon>Araneus</taxon>
    </lineage>
</organism>
<evidence type="ECO:0000256" key="2">
    <source>
        <dbReference type="SAM" id="Phobius"/>
    </source>
</evidence>
<feature type="region of interest" description="Disordered" evidence="1">
    <location>
        <begin position="310"/>
        <end position="331"/>
    </location>
</feature>
<keyword evidence="2" id="KW-1133">Transmembrane helix</keyword>
<evidence type="ECO:0000256" key="1">
    <source>
        <dbReference type="SAM" id="MobiDB-lite"/>
    </source>
</evidence>
<evidence type="ECO:0000313" key="5">
    <source>
        <dbReference type="EMBL" id="GBN99539.1"/>
    </source>
</evidence>
<feature type="compositionally biased region" description="Low complexity" evidence="1">
    <location>
        <begin position="312"/>
        <end position="325"/>
    </location>
</feature>
<dbReference type="EMBL" id="BGPR01004946">
    <property type="protein sequence ID" value="GBN05152.1"/>
    <property type="molecule type" value="Genomic_DNA"/>
</dbReference>
<dbReference type="Proteomes" id="UP000499080">
    <property type="component" value="Unassembled WGS sequence"/>
</dbReference>
<feature type="compositionally biased region" description="Polar residues" evidence="1">
    <location>
        <begin position="113"/>
        <end position="124"/>
    </location>
</feature>
<feature type="region of interest" description="Disordered" evidence="1">
    <location>
        <begin position="104"/>
        <end position="137"/>
    </location>
</feature>
<name>A0A4Y2TJI4_ARAVE</name>